<reference evidence="9" key="1">
    <citation type="submission" date="2018-05" db="EMBL/GenBank/DDBJ databases">
        <authorList>
            <person name="Lanie J.A."/>
            <person name="Ng W.-L."/>
            <person name="Kazmierczak K.M."/>
            <person name="Andrzejewski T.M."/>
            <person name="Davidsen T.M."/>
            <person name="Wayne K.J."/>
            <person name="Tettelin H."/>
            <person name="Glass J.I."/>
            <person name="Rusch D."/>
            <person name="Podicherti R."/>
            <person name="Tsui H.-C.T."/>
            <person name="Winkler M.E."/>
        </authorList>
    </citation>
    <scope>NUCLEOTIDE SEQUENCE</scope>
</reference>
<dbReference type="SUPFAM" id="SSF46626">
    <property type="entry name" value="Cytochrome c"/>
    <property type="match status" value="1"/>
</dbReference>
<keyword evidence="5" id="KW-0732">Signal</keyword>
<dbReference type="Gene3D" id="2.140.10.10">
    <property type="entry name" value="Quinoprotein alcohol dehydrogenase-like superfamily"/>
    <property type="match status" value="1"/>
</dbReference>
<organism evidence="9">
    <name type="scientific">marine metagenome</name>
    <dbReference type="NCBI Taxonomy" id="408172"/>
    <lineage>
        <taxon>unclassified sequences</taxon>
        <taxon>metagenomes</taxon>
        <taxon>ecological metagenomes</taxon>
    </lineage>
</organism>
<evidence type="ECO:0000256" key="4">
    <source>
        <dbReference type="ARBA" id="ARBA00022723"/>
    </source>
</evidence>
<dbReference type="Gene3D" id="1.10.760.10">
    <property type="entry name" value="Cytochrome c-like domain"/>
    <property type="match status" value="1"/>
</dbReference>
<dbReference type="PROSITE" id="PS51007">
    <property type="entry name" value="CYTC"/>
    <property type="match status" value="1"/>
</dbReference>
<comment type="cofactor">
    <cofactor evidence="1">
        <name>pyrroloquinoline quinone</name>
        <dbReference type="ChEBI" id="CHEBI:58442"/>
    </cofactor>
</comment>
<dbReference type="GO" id="GO:0016491">
    <property type="term" value="F:oxidoreductase activity"/>
    <property type="evidence" value="ECO:0007669"/>
    <property type="project" value="UniProtKB-KW"/>
</dbReference>
<evidence type="ECO:0000259" key="8">
    <source>
        <dbReference type="PROSITE" id="PS51007"/>
    </source>
</evidence>
<evidence type="ECO:0000256" key="7">
    <source>
        <dbReference type="ARBA" id="ARBA00023004"/>
    </source>
</evidence>
<feature type="non-terminal residue" evidence="9">
    <location>
        <position position="519"/>
    </location>
</feature>
<dbReference type="GO" id="GO:0046872">
    <property type="term" value="F:metal ion binding"/>
    <property type="evidence" value="ECO:0007669"/>
    <property type="project" value="UniProtKB-KW"/>
</dbReference>
<dbReference type="EMBL" id="UINC01040173">
    <property type="protein sequence ID" value="SVB39667.1"/>
    <property type="molecule type" value="Genomic_DNA"/>
</dbReference>
<dbReference type="Pfam" id="PF01011">
    <property type="entry name" value="PQQ"/>
    <property type="match status" value="1"/>
</dbReference>
<dbReference type="InterPro" id="IPR009056">
    <property type="entry name" value="Cyt_c-like_dom"/>
</dbReference>
<keyword evidence="4" id="KW-0479">Metal-binding</keyword>
<protein>
    <recommendedName>
        <fullName evidence="8">Cytochrome c domain-containing protein</fullName>
    </recommendedName>
</protein>
<evidence type="ECO:0000256" key="5">
    <source>
        <dbReference type="ARBA" id="ARBA00022729"/>
    </source>
</evidence>
<evidence type="ECO:0000256" key="3">
    <source>
        <dbReference type="ARBA" id="ARBA00022617"/>
    </source>
</evidence>
<evidence type="ECO:0000256" key="1">
    <source>
        <dbReference type="ARBA" id="ARBA00001931"/>
    </source>
</evidence>
<dbReference type="InterPro" id="IPR011047">
    <property type="entry name" value="Quinoprotein_ADH-like_sf"/>
</dbReference>
<sequence>MRRLATGVVIALVGMVLPWEAAGQLLSTSFTVAQADVGQDIYERRCATCHLDNLTGSFEAPELAGPNFRRMWNQRPVEELIDLIETTMPPGASVSLNPQDYASLVAYILRANDVEPGAVALGGFEPSAPRVTTTSVAEASAVATRQFRSIPESGSVTDAMLRDPDPNDWLSYRRTYDGWGYSPLDQITRANVSTLQLAWVWAMGDGRNQPTPLVYDGVMYLANPGNVVQALDAETGTLLWEYRRPLPESMREGGTRNLAIYGDNIYLGTQDAYMAAVDRRTGELVWETRLADYADGYRNSSGPIVADGKVVNGINGCTRFMPDSCFITAHDAYTGEELWRRLTIAAPGELGGDSWGDLALALRGGGDSWIPGSYDPELGLIYWPVAQAKPWVPASRGLTVYDPALYTNSTLALNPSDGSIEWYRQHVPGEALDMDEAFEQVLVDSDGRKTLLTIGKHGILWKLDRESGEFLGHVETVFQNVFESIDPETGLVTYRQDIADAGIGDWVSVCPRTAGGHNW</sequence>
<dbReference type="SMART" id="SM00564">
    <property type="entry name" value="PQQ"/>
    <property type="match status" value="3"/>
</dbReference>
<evidence type="ECO:0000313" key="9">
    <source>
        <dbReference type="EMBL" id="SVB39667.1"/>
    </source>
</evidence>
<keyword evidence="3" id="KW-0349">Heme</keyword>
<dbReference type="PANTHER" id="PTHR32303:SF20">
    <property type="entry name" value="QUINOPROTEIN ETHANOL DEHYDROGENASE"/>
    <property type="match status" value="1"/>
</dbReference>
<dbReference type="GO" id="GO:0009055">
    <property type="term" value="F:electron transfer activity"/>
    <property type="evidence" value="ECO:0007669"/>
    <property type="project" value="InterPro"/>
</dbReference>
<evidence type="ECO:0000256" key="6">
    <source>
        <dbReference type="ARBA" id="ARBA00023002"/>
    </source>
</evidence>
<dbReference type="SUPFAM" id="SSF50998">
    <property type="entry name" value="Quinoprotein alcohol dehydrogenase-like"/>
    <property type="match status" value="1"/>
</dbReference>
<dbReference type="AlphaFoldDB" id="A0A382DQ03"/>
<proteinExistence type="inferred from homology"/>
<evidence type="ECO:0000256" key="2">
    <source>
        <dbReference type="ARBA" id="ARBA00008156"/>
    </source>
</evidence>
<name>A0A382DQ03_9ZZZZ</name>
<comment type="similarity">
    <text evidence="2">Belongs to the bacterial PQQ dehydrogenase family.</text>
</comment>
<dbReference type="InterPro" id="IPR018391">
    <property type="entry name" value="PQQ_b-propeller_rpt"/>
</dbReference>
<dbReference type="InterPro" id="IPR036909">
    <property type="entry name" value="Cyt_c-like_dom_sf"/>
</dbReference>
<feature type="domain" description="Cytochrome c" evidence="8">
    <location>
        <begin position="33"/>
        <end position="112"/>
    </location>
</feature>
<dbReference type="PANTHER" id="PTHR32303">
    <property type="entry name" value="QUINOPROTEIN ALCOHOL DEHYDROGENASE (CYTOCHROME C)"/>
    <property type="match status" value="1"/>
</dbReference>
<keyword evidence="7" id="KW-0408">Iron</keyword>
<dbReference type="GO" id="GO:0020037">
    <property type="term" value="F:heme binding"/>
    <property type="evidence" value="ECO:0007669"/>
    <property type="project" value="InterPro"/>
</dbReference>
<dbReference type="InterPro" id="IPR002372">
    <property type="entry name" value="PQQ_rpt_dom"/>
</dbReference>
<accession>A0A382DQ03</accession>
<gene>
    <name evidence="9" type="ORF">METZ01_LOCUS192521</name>
</gene>
<keyword evidence="6" id="KW-0560">Oxidoreductase</keyword>
<dbReference type="Pfam" id="PF13442">
    <property type="entry name" value="Cytochrome_CBB3"/>
    <property type="match status" value="1"/>
</dbReference>